<dbReference type="InterPro" id="IPR011047">
    <property type="entry name" value="Quinoprotein_ADH-like_sf"/>
</dbReference>
<sequence length="325" mass="37456">MKKNRITLLFVILFVVLLGCNDNHNLSDQNLTGINTLSYTDVVFYSEKDTVLVSTYSGRISKRIKNQDDEKLVIQLNDEVYSLQFLKSKNAVIASTLNSGVLIIDVSSGLISKQLKTNKNAWINSIKLSNDDSYLLGFDTKGNNYIWDLNNGYQKLDLTKALAKSYIRHSDKFGALYFQKSNKYVKWNINNRKIEKEYSVDGKLTDIDDNGDLLLLNFNEFQIFGLESDSIIYKRKHPYYIYKFQNGDTLHDPYHLKLTDALFGKSKIYTSSLDQSIRVWNKTDGRLIDEWYTHNGTISALDIADNQKQMVSVDLKGKIKFWNLD</sequence>
<dbReference type="OrthoDB" id="1317449at2"/>
<dbReference type="RefSeq" id="WP_105016471.1">
    <property type="nucleotide sequence ID" value="NZ_MSCN01000001.1"/>
</dbReference>
<name>A0A2S7WQL3_9FLAO</name>
<evidence type="ECO:0000256" key="4">
    <source>
        <dbReference type="SAM" id="SignalP"/>
    </source>
</evidence>
<dbReference type="Proteomes" id="UP000238882">
    <property type="component" value="Unassembled WGS sequence"/>
</dbReference>
<dbReference type="InterPro" id="IPR001680">
    <property type="entry name" value="WD40_rpt"/>
</dbReference>
<organism evidence="5 6">
    <name type="scientific">Polaribacter porphyrae</name>
    <dbReference type="NCBI Taxonomy" id="1137780"/>
    <lineage>
        <taxon>Bacteria</taxon>
        <taxon>Pseudomonadati</taxon>
        <taxon>Bacteroidota</taxon>
        <taxon>Flavobacteriia</taxon>
        <taxon>Flavobacteriales</taxon>
        <taxon>Flavobacteriaceae</taxon>
    </lineage>
</organism>
<evidence type="ECO:0000313" key="5">
    <source>
        <dbReference type="EMBL" id="PQJ79873.1"/>
    </source>
</evidence>
<evidence type="ECO:0000256" key="1">
    <source>
        <dbReference type="ARBA" id="ARBA00009890"/>
    </source>
</evidence>
<evidence type="ECO:0000256" key="3">
    <source>
        <dbReference type="PROSITE-ProRule" id="PRU00221"/>
    </source>
</evidence>
<proteinExistence type="inferred from homology"/>
<keyword evidence="3" id="KW-0853">WD repeat</keyword>
<reference evidence="5 6" key="1">
    <citation type="submission" date="2016-12" db="EMBL/GenBank/DDBJ databases">
        <title>Trade-off between light-utilization and light-protection in marine flavobacteria.</title>
        <authorList>
            <person name="Kumagai Y."/>
            <person name="Yoshizawa S."/>
            <person name="Kogure K."/>
            <person name="Iwasaki W."/>
        </authorList>
    </citation>
    <scope>NUCLEOTIDE SEQUENCE [LARGE SCALE GENOMIC DNA]</scope>
    <source>
        <strain evidence="5 6">NBRC 108759</strain>
    </source>
</reference>
<dbReference type="PROSITE" id="PS50082">
    <property type="entry name" value="WD_REPEATS_2"/>
    <property type="match status" value="1"/>
</dbReference>
<comment type="caution">
    <text evidence="5">The sequence shown here is derived from an EMBL/GenBank/DDBJ whole genome shotgun (WGS) entry which is preliminary data.</text>
</comment>
<dbReference type="InterPro" id="IPR037588">
    <property type="entry name" value="MLST8"/>
</dbReference>
<feature type="signal peptide" evidence="4">
    <location>
        <begin position="1"/>
        <end position="21"/>
    </location>
</feature>
<dbReference type="SUPFAM" id="SSF50998">
    <property type="entry name" value="Quinoprotein alcohol dehydrogenase-like"/>
    <property type="match status" value="1"/>
</dbReference>
<evidence type="ECO:0000313" key="6">
    <source>
        <dbReference type="Proteomes" id="UP000238882"/>
    </source>
</evidence>
<gene>
    <name evidence="5" type="ORF">BTO18_12115</name>
</gene>
<dbReference type="Gene3D" id="2.130.10.10">
    <property type="entry name" value="YVTN repeat-like/Quinoprotein amine dehydrogenase"/>
    <property type="match status" value="2"/>
</dbReference>
<evidence type="ECO:0000256" key="2">
    <source>
        <dbReference type="ARBA" id="ARBA00018867"/>
    </source>
</evidence>
<accession>A0A2S7WQL3</accession>
<dbReference type="GO" id="GO:0031932">
    <property type="term" value="C:TORC2 complex"/>
    <property type="evidence" value="ECO:0007669"/>
    <property type="project" value="InterPro"/>
</dbReference>
<dbReference type="AlphaFoldDB" id="A0A2S7WQL3"/>
<dbReference type="SMART" id="SM00320">
    <property type="entry name" value="WD40"/>
    <property type="match status" value="4"/>
</dbReference>
<dbReference type="InterPro" id="IPR015943">
    <property type="entry name" value="WD40/YVTN_repeat-like_dom_sf"/>
</dbReference>
<dbReference type="EMBL" id="MSCN01000001">
    <property type="protein sequence ID" value="PQJ79873.1"/>
    <property type="molecule type" value="Genomic_DNA"/>
</dbReference>
<dbReference type="GO" id="GO:0031929">
    <property type="term" value="P:TOR signaling"/>
    <property type="evidence" value="ECO:0007669"/>
    <property type="project" value="InterPro"/>
</dbReference>
<dbReference type="PANTHER" id="PTHR19842">
    <property type="entry name" value="G BETA-LIKE PROTEIN GBL"/>
    <property type="match status" value="1"/>
</dbReference>
<dbReference type="GO" id="GO:0032956">
    <property type="term" value="P:regulation of actin cytoskeleton organization"/>
    <property type="evidence" value="ECO:0007669"/>
    <property type="project" value="TreeGrafter"/>
</dbReference>
<dbReference type="PANTHER" id="PTHR19842:SF2">
    <property type="entry name" value="WD REPEAT PROTEIN (AFU_ORTHOLOGUE AFUA_5G04300)"/>
    <property type="match status" value="1"/>
</dbReference>
<feature type="repeat" description="WD" evidence="3">
    <location>
        <begin position="291"/>
        <end position="325"/>
    </location>
</feature>
<dbReference type="Pfam" id="PF00400">
    <property type="entry name" value="WD40"/>
    <property type="match status" value="1"/>
</dbReference>
<comment type="similarity">
    <text evidence="1">Belongs to the WD repeat LST8 family.</text>
</comment>
<protein>
    <recommendedName>
        <fullName evidence="2">Target of rapamycin complex subunit LST8</fullName>
    </recommendedName>
</protein>
<keyword evidence="6" id="KW-1185">Reference proteome</keyword>
<keyword evidence="4" id="KW-0732">Signal</keyword>
<dbReference type="GO" id="GO:0031931">
    <property type="term" value="C:TORC1 complex"/>
    <property type="evidence" value="ECO:0007669"/>
    <property type="project" value="InterPro"/>
</dbReference>
<dbReference type="PROSITE" id="PS51257">
    <property type="entry name" value="PROKAR_LIPOPROTEIN"/>
    <property type="match status" value="1"/>
</dbReference>
<dbReference type="PROSITE" id="PS50294">
    <property type="entry name" value="WD_REPEATS_REGION"/>
    <property type="match status" value="1"/>
</dbReference>
<feature type="chain" id="PRO_5015746698" description="Target of rapamycin complex subunit LST8" evidence="4">
    <location>
        <begin position="22"/>
        <end position="325"/>
    </location>
</feature>